<gene>
    <name evidence="3" type="ORF">M0L20_11660</name>
</gene>
<name>A0ABT0HK13_9BACT</name>
<dbReference type="Proteomes" id="UP001202180">
    <property type="component" value="Unassembled WGS sequence"/>
</dbReference>
<reference evidence="3 4" key="1">
    <citation type="submission" date="2022-04" db="EMBL/GenBank/DDBJ databases">
        <title>Spirosoma sp. strain RP8 genome sequencing and assembly.</title>
        <authorList>
            <person name="Jung Y."/>
        </authorList>
    </citation>
    <scope>NUCLEOTIDE SEQUENCE [LARGE SCALE GENOMIC DNA]</scope>
    <source>
        <strain evidence="3 4">RP8</strain>
    </source>
</reference>
<sequence length="125" mass="14001">MLRIDLSKLNYVAVARWLAVGWSIVMLIGCLTPHEELPDTLTIWNDKLQHVAIFALFSFLWKEAGFRVGTVIVAGLLFGALIEVLQYVLPINRSADWDDLAADFGGTILGVIAALIWARLYPNRF</sequence>
<feature type="domain" description="VanZ-like" evidence="2">
    <location>
        <begin position="48"/>
        <end position="117"/>
    </location>
</feature>
<evidence type="ECO:0000313" key="4">
    <source>
        <dbReference type="Proteomes" id="UP001202180"/>
    </source>
</evidence>
<evidence type="ECO:0000256" key="1">
    <source>
        <dbReference type="SAM" id="Phobius"/>
    </source>
</evidence>
<accession>A0ABT0HK13</accession>
<feature type="transmembrane region" description="Helical" evidence="1">
    <location>
        <begin position="68"/>
        <end position="89"/>
    </location>
</feature>
<comment type="caution">
    <text evidence="3">The sequence shown here is derived from an EMBL/GenBank/DDBJ whole genome shotgun (WGS) entry which is preliminary data.</text>
</comment>
<proteinExistence type="predicted"/>
<organism evidence="3 4">
    <name type="scientific">Spirosoma liriopis</name>
    <dbReference type="NCBI Taxonomy" id="2937440"/>
    <lineage>
        <taxon>Bacteria</taxon>
        <taxon>Pseudomonadati</taxon>
        <taxon>Bacteroidota</taxon>
        <taxon>Cytophagia</taxon>
        <taxon>Cytophagales</taxon>
        <taxon>Cytophagaceae</taxon>
        <taxon>Spirosoma</taxon>
    </lineage>
</organism>
<feature type="transmembrane region" description="Helical" evidence="1">
    <location>
        <begin position="41"/>
        <end position="61"/>
    </location>
</feature>
<evidence type="ECO:0000313" key="3">
    <source>
        <dbReference type="EMBL" id="MCK8492511.1"/>
    </source>
</evidence>
<dbReference type="PROSITE" id="PS51257">
    <property type="entry name" value="PROKAR_LIPOPROTEIN"/>
    <property type="match status" value="1"/>
</dbReference>
<dbReference type="RefSeq" id="WP_232561145.1">
    <property type="nucleotide sequence ID" value="NZ_JALPRF010000002.1"/>
</dbReference>
<keyword evidence="1" id="KW-1133">Transmembrane helix</keyword>
<keyword evidence="1" id="KW-0812">Transmembrane</keyword>
<keyword evidence="1" id="KW-0472">Membrane</keyword>
<dbReference type="PANTHER" id="PTHR28008:SF1">
    <property type="entry name" value="DOMAIN PROTEIN, PUTATIVE (AFU_ORTHOLOGUE AFUA_3G10980)-RELATED"/>
    <property type="match status" value="1"/>
</dbReference>
<dbReference type="EMBL" id="JALPRF010000002">
    <property type="protein sequence ID" value="MCK8492511.1"/>
    <property type="molecule type" value="Genomic_DNA"/>
</dbReference>
<protein>
    <submittedName>
        <fullName evidence="3">VanZ family protein</fullName>
    </submittedName>
</protein>
<keyword evidence="4" id="KW-1185">Reference proteome</keyword>
<dbReference type="InterPro" id="IPR006976">
    <property type="entry name" value="VanZ-like"/>
</dbReference>
<dbReference type="Pfam" id="PF04892">
    <property type="entry name" value="VanZ"/>
    <property type="match status" value="1"/>
</dbReference>
<feature type="transmembrane region" description="Helical" evidence="1">
    <location>
        <begin position="9"/>
        <end position="29"/>
    </location>
</feature>
<dbReference type="PANTHER" id="PTHR28008">
    <property type="entry name" value="DOMAIN PROTEIN, PUTATIVE (AFU_ORTHOLOGUE AFUA_3G10980)-RELATED"/>
    <property type="match status" value="1"/>
</dbReference>
<feature type="transmembrane region" description="Helical" evidence="1">
    <location>
        <begin position="101"/>
        <end position="121"/>
    </location>
</feature>
<evidence type="ECO:0000259" key="2">
    <source>
        <dbReference type="Pfam" id="PF04892"/>
    </source>
</evidence>